<dbReference type="InterPro" id="IPR003838">
    <property type="entry name" value="ABC3_permease_C"/>
</dbReference>
<evidence type="ECO:0000256" key="2">
    <source>
        <dbReference type="ARBA" id="ARBA00022475"/>
    </source>
</evidence>
<evidence type="ECO:0000259" key="9">
    <source>
        <dbReference type="Pfam" id="PF12704"/>
    </source>
</evidence>
<comment type="subcellular location">
    <subcellularLocation>
        <location evidence="1">Cell membrane</location>
        <topology evidence="1">Multi-pass membrane protein</topology>
    </subcellularLocation>
</comment>
<evidence type="ECO:0000313" key="10">
    <source>
        <dbReference type="EMBL" id="MBA6154925.1"/>
    </source>
</evidence>
<evidence type="ECO:0000256" key="6">
    <source>
        <dbReference type="ARBA" id="ARBA00038076"/>
    </source>
</evidence>
<name>A0A839AIM5_9FLAO</name>
<keyword evidence="11" id="KW-1185">Reference proteome</keyword>
<keyword evidence="4 7" id="KW-1133">Transmembrane helix</keyword>
<dbReference type="GO" id="GO:0022857">
    <property type="term" value="F:transmembrane transporter activity"/>
    <property type="evidence" value="ECO:0007669"/>
    <property type="project" value="TreeGrafter"/>
</dbReference>
<dbReference type="Proteomes" id="UP000563906">
    <property type="component" value="Unassembled WGS sequence"/>
</dbReference>
<feature type="transmembrane region" description="Helical" evidence="7">
    <location>
        <begin position="341"/>
        <end position="363"/>
    </location>
</feature>
<feature type="domain" description="MacB-like periplasmic core" evidence="9">
    <location>
        <begin position="24"/>
        <end position="251"/>
    </location>
</feature>
<evidence type="ECO:0000256" key="5">
    <source>
        <dbReference type="ARBA" id="ARBA00023136"/>
    </source>
</evidence>
<comment type="caution">
    <text evidence="10">The sequence shown here is derived from an EMBL/GenBank/DDBJ whole genome shotgun (WGS) entry which is preliminary data.</text>
</comment>
<keyword evidence="5 7" id="KW-0472">Membrane</keyword>
<dbReference type="EMBL" id="JACGLS010000001">
    <property type="protein sequence ID" value="MBA6154925.1"/>
    <property type="molecule type" value="Genomic_DNA"/>
</dbReference>
<feature type="domain" description="ABC3 transporter permease C-terminal" evidence="8">
    <location>
        <begin position="291"/>
        <end position="411"/>
    </location>
</feature>
<evidence type="ECO:0000256" key="4">
    <source>
        <dbReference type="ARBA" id="ARBA00022989"/>
    </source>
</evidence>
<dbReference type="RefSeq" id="WP_182123446.1">
    <property type="nucleotide sequence ID" value="NZ_JACGLS010000001.1"/>
</dbReference>
<gene>
    <name evidence="10" type="ORF">H3Z83_00085</name>
</gene>
<dbReference type="InterPro" id="IPR050250">
    <property type="entry name" value="Macrolide_Exporter_MacB"/>
</dbReference>
<comment type="similarity">
    <text evidence="6">Belongs to the ABC-4 integral membrane protein family.</text>
</comment>
<protein>
    <submittedName>
        <fullName evidence="10">ABC transporter permease</fullName>
    </submittedName>
</protein>
<keyword evidence="3 7" id="KW-0812">Transmembrane</keyword>
<dbReference type="GO" id="GO:0005886">
    <property type="term" value="C:plasma membrane"/>
    <property type="evidence" value="ECO:0007669"/>
    <property type="project" value="UniProtKB-SubCell"/>
</dbReference>
<proteinExistence type="inferred from homology"/>
<dbReference type="InterPro" id="IPR025857">
    <property type="entry name" value="MacB_PCD"/>
</dbReference>
<organism evidence="10 11">
    <name type="scientific">Tenacibaculum pelagium</name>
    <dbReference type="NCBI Taxonomy" id="2759527"/>
    <lineage>
        <taxon>Bacteria</taxon>
        <taxon>Pseudomonadati</taxon>
        <taxon>Bacteroidota</taxon>
        <taxon>Flavobacteriia</taxon>
        <taxon>Flavobacteriales</taxon>
        <taxon>Flavobacteriaceae</taxon>
        <taxon>Tenacibaculum</taxon>
    </lineage>
</organism>
<dbReference type="Pfam" id="PF02687">
    <property type="entry name" value="FtsX"/>
    <property type="match status" value="1"/>
</dbReference>
<feature type="transmembrane region" description="Helical" evidence="7">
    <location>
        <begin position="21"/>
        <end position="44"/>
    </location>
</feature>
<sequence length="418" mass="46552">MKRLFDRDLWAEVYSTLTKNLLRTALTTLGVLFAMVILILLLGATNGMKNGFDKLFTGTATNSMFVWGQRTGKPYKGFERGRRISYTFDDVKLIESQVKEIDVLSPRIQLGDFRGVSSVTRNGQSSGSSVFGDFPSIDKISKKNLEEGRFLNQDDIENRRKVAVIGDETYKLLFKKDEDPIGEYIRVNGVYFQVVGVYRKTKGVNFDGQNSVFIPFTTFQKAFNSGNRVGWMAINIKSNHTVAAALKKIKKLLKEKHNIHPKDTRAIGSFNLSDVFKGISAFTTVLQSFSFFIGIFTLLAGVIAISNILLITVKERTKEIGIRRALGATPKIIKTQIIFEAIALTVFSGLLGFVISIGILHILDIKFSGSDFPFVNPTVSFPQLIGSFILMLVLSLLVGLIPANRATKIKPIEALREE</sequence>
<dbReference type="PANTHER" id="PTHR30572:SF4">
    <property type="entry name" value="ABC TRANSPORTER PERMEASE YTRF"/>
    <property type="match status" value="1"/>
</dbReference>
<keyword evidence="2" id="KW-1003">Cell membrane</keyword>
<dbReference type="AlphaFoldDB" id="A0A839AIM5"/>
<dbReference type="PANTHER" id="PTHR30572">
    <property type="entry name" value="MEMBRANE COMPONENT OF TRANSPORTER-RELATED"/>
    <property type="match status" value="1"/>
</dbReference>
<evidence type="ECO:0000256" key="1">
    <source>
        <dbReference type="ARBA" id="ARBA00004651"/>
    </source>
</evidence>
<feature type="transmembrane region" description="Helical" evidence="7">
    <location>
        <begin position="383"/>
        <end position="403"/>
    </location>
</feature>
<dbReference type="Pfam" id="PF12704">
    <property type="entry name" value="MacB_PCD"/>
    <property type="match status" value="1"/>
</dbReference>
<reference evidence="10 11" key="1">
    <citation type="submission" date="2020-07" db="EMBL/GenBank/DDBJ databases">
        <title>Bacterium isolated from marine sediment.</title>
        <authorList>
            <person name="Shang D."/>
            <person name="Du Z.-J."/>
        </authorList>
    </citation>
    <scope>NUCLEOTIDE SEQUENCE [LARGE SCALE GENOMIC DNA]</scope>
    <source>
        <strain evidence="10 11">S7007</strain>
    </source>
</reference>
<evidence type="ECO:0000259" key="8">
    <source>
        <dbReference type="Pfam" id="PF02687"/>
    </source>
</evidence>
<accession>A0A839AIM5</accession>
<evidence type="ECO:0000256" key="7">
    <source>
        <dbReference type="SAM" id="Phobius"/>
    </source>
</evidence>
<evidence type="ECO:0000256" key="3">
    <source>
        <dbReference type="ARBA" id="ARBA00022692"/>
    </source>
</evidence>
<feature type="transmembrane region" description="Helical" evidence="7">
    <location>
        <begin position="289"/>
        <end position="313"/>
    </location>
</feature>
<evidence type="ECO:0000313" key="11">
    <source>
        <dbReference type="Proteomes" id="UP000563906"/>
    </source>
</evidence>